<name>A0A8H7MYF9_BIOOC</name>
<dbReference type="AlphaFoldDB" id="A0A8H7MYF9"/>
<sequence>MSDVFSDWFVEIVPDDKEWMDGIPPPPSPPPSAEALVEDTKKPEEHLTSEMQEGRHPPRAGRDRIAEDLVWENYLPFKILGSRLDWDNKKKLEKEAQSAIEPERMVVDKTLLLRPQDGIKRQFDMAFASNGE</sequence>
<protein>
    <submittedName>
        <fullName evidence="2">Uncharacterized protein</fullName>
    </submittedName>
</protein>
<proteinExistence type="predicted"/>
<dbReference type="EMBL" id="JADCTT010000016">
    <property type="protein sequence ID" value="KAF9743731.1"/>
    <property type="molecule type" value="Genomic_DNA"/>
</dbReference>
<accession>A0A8H7MYF9</accession>
<dbReference type="Proteomes" id="UP000616885">
    <property type="component" value="Unassembled WGS sequence"/>
</dbReference>
<evidence type="ECO:0000256" key="1">
    <source>
        <dbReference type="SAM" id="MobiDB-lite"/>
    </source>
</evidence>
<evidence type="ECO:0000313" key="3">
    <source>
        <dbReference type="Proteomes" id="UP000616885"/>
    </source>
</evidence>
<reference evidence="2" key="1">
    <citation type="submission" date="2020-10" db="EMBL/GenBank/DDBJ databases">
        <title>High-Quality Genome Resource of Clonostachys rosea strain S41 by Oxford Nanopore Long-Read Sequencing.</title>
        <authorList>
            <person name="Wang H."/>
        </authorList>
    </citation>
    <scope>NUCLEOTIDE SEQUENCE</scope>
    <source>
        <strain evidence="2">S41</strain>
    </source>
</reference>
<evidence type="ECO:0000313" key="2">
    <source>
        <dbReference type="EMBL" id="KAF9743731.1"/>
    </source>
</evidence>
<feature type="compositionally biased region" description="Pro residues" evidence="1">
    <location>
        <begin position="23"/>
        <end position="32"/>
    </location>
</feature>
<feature type="compositionally biased region" description="Basic and acidic residues" evidence="1">
    <location>
        <begin position="38"/>
        <end position="61"/>
    </location>
</feature>
<gene>
    <name evidence="2" type="ORF">IM811_006071</name>
</gene>
<feature type="region of interest" description="Disordered" evidence="1">
    <location>
        <begin position="16"/>
        <end position="61"/>
    </location>
</feature>
<organism evidence="2 3">
    <name type="scientific">Bionectria ochroleuca</name>
    <name type="common">Gliocladium roseum</name>
    <dbReference type="NCBI Taxonomy" id="29856"/>
    <lineage>
        <taxon>Eukaryota</taxon>
        <taxon>Fungi</taxon>
        <taxon>Dikarya</taxon>
        <taxon>Ascomycota</taxon>
        <taxon>Pezizomycotina</taxon>
        <taxon>Sordariomycetes</taxon>
        <taxon>Hypocreomycetidae</taxon>
        <taxon>Hypocreales</taxon>
        <taxon>Bionectriaceae</taxon>
        <taxon>Clonostachys</taxon>
    </lineage>
</organism>
<comment type="caution">
    <text evidence="2">The sequence shown here is derived from an EMBL/GenBank/DDBJ whole genome shotgun (WGS) entry which is preliminary data.</text>
</comment>